<dbReference type="PANTHER" id="PTHR24305:SF232">
    <property type="entry name" value="P450, PUTATIVE (EUROFUNG)-RELATED"/>
    <property type="match status" value="1"/>
</dbReference>
<evidence type="ECO:0000256" key="5">
    <source>
        <dbReference type="ARBA" id="ARBA00023004"/>
    </source>
</evidence>
<evidence type="ECO:0000256" key="7">
    <source>
        <dbReference type="RuleBase" id="RU000461"/>
    </source>
</evidence>
<comment type="caution">
    <text evidence="9">The sequence shown here is derived from an EMBL/GenBank/DDBJ whole genome shotgun (WGS) entry which is preliminary data.</text>
</comment>
<dbReference type="SUPFAM" id="SSF48264">
    <property type="entry name" value="Cytochrome P450"/>
    <property type="match status" value="1"/>
</dbReference>
<keyword evidence="4 6" id="KW-0479">Metal-binding</keyword>
<dbReference type="GO" id="GO:0016705">
    <property type="term" value="F:oxidoreductase activity, acting on paired donors, with incorporation or reduction of molecular oxygen"/>
    <property type="evidence" value="ECO:0007669"/>
    <property type="project" value="InterPro"/>
</dbReference>
<evidence type="ECO:0000256" key="4">
    <source>
        <dbReference type="ARBA" id="ARBA00022723"/>
    </source>
</evidence>
<accession>A0A8H3WJV2</accession>
<dbReference type="PRINTS" id="PR00385">
    <property type="entry name" value="P450"/>
</dbReference>
<dbReference type="PANTHER" id="PTHR24305">
    <property type="entry name" value="CYTOCHROME P450"/>
    <property type="match status" value="1"/>
</dbReference>
<dbReference type="InterPro" id="IPR036396">
    <property type="entry name" value="Cyt_P450_sf"/>
</dbReference>
<dbReference type="InterPro" id="IPR001128">
    <property type="entry name" value="Cyt_P450"/>
</dbReference>
<dbReference type="GO" id="GO:0004497">
    <property type="term" value="F:monooxygenase activity"/>
    <property type="evidence" value="ECO:0007669"/>
    <property type="project" value="UniProtKB-KW"/>
</dbReference>
<reference evidence="9 10" key="1">
    <citation type="submission" date="2019-12" db="EMBL/GenBank/DDBJ databases">
        <title>A genome sequence resource for the geographically widespread anthracnose pathogen Colletotrichum asianum.</title>
        <authorList>
            <person name="Meng Y."/>
        </authorList>
    </citation>
    <scope>NUCLEOTIDE SEQUENCE [LARGE SCALE GENOMIC DNA]</scope>
    <source>
        <strain evidence="9 10">ICMP 18580</strain>
    </source>
</reference>
<keyword evidence="8" id="KW-0732">Signal</keyword>
<evidence type="ECO:0000256" key="8">
    <source>
        <dbReference type="SAM" id="SignalP"/>
    </source>
</evidence>
<dbReference type="Proteomes" id="UP000434172">
    <property type="component" value="Unassembled WGS sequence"/>
</dbReference>
<evidence type="ECO:0000256" key="2">
    <source>
        <dbReference type="ARBA" id="ARBA00010617"/>
    </source>
</evidence>
<feature type="binding site" description="axial binding residue" evidence="6">
    <location>
        <position position="516"/>
    </location>
    <ligand>
        <name>heme</name>
        <dbReference type="ChEBI" id="CHEBI:30413"/>
    </ligand>
    <ligandPart>
        <name>Fe</name>
        <dbReference type="ChEBI" id="CHEBI:18248"/>
    </ligandPart>
</feature>
<evidence type="ECO:0000256" key="6">
    <source>
        <dbReference type="PIRSR" id="PIRSR602401-1"/>
    </source>
</evidence>
<dbReference type="GO" id="GO:0005506">
    <property type="term" value="F:iron ion binding"/>
    <property type="evidence" value="ECO:0007669"/>
    <property type="project" value="InterPro"/>
</dbReference>
<dbReference type="InterPro" id="IPR002401">
    <property type="entry name" value="Cyt_P450_E_grp-I"/>
</dbReference>
<keyword evidence="7" id="KW-0503">Monooxygenase</keyword>
<dbReference type="Gene3D" id="1.10.630.10">
    <property type="entry name" value="Cytochrome P450"/>
    <property type="match status" value="1"/>
</dbReference>
<proteinExistence type="inferred from homology"/>
<dbReference type="Pfam" id="PF00067">
    <property type="entry name" value="p450"/>
    <property type="match status" value="2"/>
</dbReference>
<evidence type="ECO:0000256" key="1">
    <source>
        <dbReference type="ARBA" id="ARBA00001971"/>
    </source>
</evidence>
<evidence type="ECO:0000313" key="9">
    <source>
        <dbReference type="EMBL" id="KAF0327147.1"/>
    </source>
</evidence>
<feature type="chain" id="PRO_5034777475" evidence="8">
    <location>
        <begin position="25"/>
        <end position="569"/>
    </location>
</feature>
<dbReference type="GO" id="GO:0020037">
    <property type="term" value="F:heme binding"/>
    <property type="evidence" value="ECO:0007669"/>
    <property type="project" value="InterPro"/>
</dbReference>
<dbReference type="PRINTS" id="PR00463">
    <property type="entry name" value="EP450I"/>
</dbReference>
<gene>
    <name evidence="9" type="ORF">GQ607_005630</name>
</gene>
<dbReference type="AlphaFoldDB" id="A0A8H3WJV2"/>
<dbReference type="OrthoDB" id="1470350at2759"/>
<dbReference type="PROSITE" id="PS00086">
    <property type="entry name" value="CYTOCHROME_P450"/>
    <property type="match status" value="1"/>
</dbReference>
<feature type="signal peptide" evidence="8">
    <location>
        <begin position="1"/>
        <end position="24"/>
    </location>
</feature>
<protein>
    <submittedName>
        <fullName evidence="9">Cytochrome p450</fullName>
    </submittedName>
</protein>
<keyword evidence="3 6" id="KW-0349">Heme</keyword>
<keyword evidence="7" id="KW-0560">Oxidoreductase</keyword>
<evidence type="ECO:0000313" key="10">
    <source>
        <dbReference type="Proteomes" id="UP000434172"/>
    </source>
</evidence>
<comment type="similarity">
    <text evidence="2 7">Belongs to the cytochrome P450 family.</text>
</comment>
<evidence type="ECO:0000256" key="3">
    <source>
        <dbReference type="ARBA" id="ARBA00022617"/>
    </source>
</evidence>
<sequence>MASNLIIIGLLLFGLLLLYRRALPKPYNGIPHNRESSKRILGDLPGLLSHIKKTKEIASFSFQQCRNLNSPIVQIFLRPFSRPFIFIDDPQETEDILLRRTREIDRAPSTIAFFKPLVPEASMVKLSNPAFKEQRRLWQDVMSPQFLRKVVAPNVHRCATDLVELWSRKCALASEHSFKALDDLELAAFDSIWIAMLGTRLTGLRDEIKALENEPSTSGPDKDKPVEFSKAPRSIMYHAIEYVNGTIEQIMRSPFPAKHHWWIRQSKQYKYYSSFKDKEIDGLIASARLRFEKLTSQGDIVIEDEGDTCAMDLVLRREAIAFAKTGQRSPASNDTAMRDELAMLLVAGHETTAITLGWGFKTLADNQVEQSKLRRSLQDAFSSVPPGSVPSASDILSTSIPYLDGTLEEILRFANTVPLLARSATVDTTILGYHVPKGSHIMCNAQFMNEPLHVPDAARSESSRVAWERRKGHAFATTVIKRFMPERWIKKDENGVEEFKSAALTRMQFSLGPRGCFGRKLAMQQLRIFLVLLVWNFEFLPVPDVLNSPWGHQKILRPPQQCYVRLRRV</sequence>
<name>A0A8H3WJV2_9PEZI</name>
<keyword evidence="5 6" id="KW-0408">Iron</keyword>
<dbReference type="InterPro" id="IPR017972">
    <property type="entry name" value="Cyt_P450_CS"/>
</dbReference>
<dbReference type="EMBL" id="WOWK01000025">
    <property type="protein sequence ID" value="KAF0327147.1"/>
    <property type="molecule type" value="Genomic_DNA"/>
</dbReference>
<comment type="cofactor">
    <cofactor evidence="1 6">
        <name>heme</name>
        <dbReference type="ChEBI" id="CHEBI:30413"/>
    </cofactor>
</comment>
<organism evidence="9 10">
    <name type="scientific">Colletotrichum asianum</name>
    <dbReference type="NCBI Taxonomy" id="702518"/>
    <lineage>
        <taxon>Eukaryota</taxon>
        <taxon>Fungi</taxon>
        <taxon>Dikarya</taxon>
        <taxon>Ascomycota</taxon>
        <taxon>Pezizomycotina</taxon>
        <taxon>Sordariomycetes</taxon>
        <taxon>Hypocreomycetidae</taxon>
        <taxon>Glomerellales</taxon>
        <taxon>Glomerellaceae</taxon>
        <taxon>Colletotrichum</taxon>
        <taxon>Colletotrichum gloeosporioides species complex</taxon>
    </lineage>
</organism>
<dbReference type="InterPro" id="IPR050121">
    <property type="entry name" value="Cytochrome_P450_monoxygenase"/>
</dbReference>
<keyword evidence="10" id="KW-1185">Reference proteome</keyword>